<organism evidence="1 2">
    <name type="scientific">Trichonephila clavipes</name>
    <name type="common">Golden silk orbweaver</name>
    <name type="synonym">Nephila clavipes</name>
    <dbReference type="NCBI Taxonomy" id="2585209"/>
    <lineage>
        <taxon>Eukaryota</taxon>
        <taxon>Metazoa</taxon>
        <taxon>Ecdysozoa</taxon>
        <taxon>Arthropoda</taxon>
        <taxon>Chelicerata</taxon>
        <taxon>Arachnida</taxon>
        <taxon>Araneae</taxon>
        <taxon>Araneomorphae</taxon>
        <taxon>Entelegynae</taxon>
        <taxon>Araneoidea</taxon>
        <taxon>Nephilidae</taxon>
        <taxon>Trichonephila</taxon>
    </lineage>
</organism>
<dbReference type="AlphaFoldDB" id="A0A8X6RJ37"/>
<evidence type="ECO:0000313" key="1">
    <source>
        <dbReference type="EMBL" id="GFX91425.1"/>
    </source>
</evidence>
<evidence type="ECO:0000313" key="2">
    <source>
        <dbReference type="Proteomes" id="UP000887159"/>
    </source>
</evidence>
<protein>
    <submittedName>
        <fullName evidence="1">Uncharacterized protein</fullName>
    </submittedName>
</protein>
<accession>A0A8X6RJ37</accession>
<gene>
    <name evidence="1" type="ORF">TNCV_3545081</name>
</gene>
<dbReference type="EMBL" id="BMAU01021132">
    <property type="protein sequence ID" value="GFX91425.1"/>
    <property type="molecule type" value="Genomic_DNA"/>
</dbReference>
<proteinExistence type="predicted"/>
<dbReference type="Proteomes" id="UP000887159">
    <property type="component" value="Unassembled WGS sequence"/>
</dbReference>
<sequence>MSTLLGTKLRTVCLGLVLAKLQRLPLLLLIWNYFQSIKQRIRPFGWCTHGIKVNALATPGFEIKLRLLASLASSTFVDSIKHLKICSKCSSIQVSPGYILPCLGLTRQDLALDPLLVQGEWTQGPLLTLGMRNNKEKRLI</sequence>
<reference evidence="1" key="1">
    <citation type="submission" date="2020-08" db="EMBL/GenBank/DDBJ databases">
        <title>Multicomponent nature underlies the extraordinary mechanical properties of spider dragline silk.</title>
        <authorList>
            <person name="Kono N."/>
            <person name="Nakamura H."/>
            <person name="Mori M."/>
            <person name="Yoshida Y."/>
            <person name="Ohtoshi R."/>
            <person name="Malay A.D."/>
            <person name="Moran D.A.P."/>
            <person name="Tomita M."/>
            <person name="Numata K."/>
            <person name="Arakawa K."/>
        </authorList>
    </citation>
    <scope>NUCLEOTIDE SEQUENCE</scope>
</reference>
<name>A0A8X6RJ37_TRICX</name>
<comment type="caution">
    <text evidence="1">The sequence shown here is derived from an EMBL/GenBank/DDBJ whole genome shotgun (WGS) entry which is preliminary data.</text>
</comment>
<keyword evidence="2" id="KW-1185">Reference proteome</keyword>